<feature type="compositionally biased region" description="Basic and acidic residues" evidence="2">
    <location>
        <begin position="277"/>
        <end position="300"/>
    </location>
</feature>
<dbReference type="AlphaFoldDB" id="A0A0N4V5S8"/>
<reference evidence="3 4" key="2">
    <citation type="submission" date="2018-10" db="EMBL/GenBank/DDBJ databases">
        <authorList>
            <consortium name="Pathogen Informatics"/>
        </authorList>
    </citation>
    <scope>NUCLEOTIDE SEQUENCE [LARGE SCALE GENOMIC DNA]</scope>
</reference>
<evidence type="ECO:0000256" key="1">
    <source>
        <dbReference type="SAM" id="Coils"/>
    </source>
</evidence>
<feature type="compositionally biased region" description="Basic residues" evidence="2">
    <location>
        <begin position="379"/>
        <end position="398"/>
    </location>
</feature>
<sequence>MLFDEERLQWADLRLELQDALKRDTDLQKVKLLEIHRKRDEDALSLKRQLDGTNNKLDDFITRVNNHADAIDDLKIAFDTDKLRCLKIRETLQKRLSDANFENEQVERLIQECSSLHISNLVTLQELKHAYEEVEASKEQSRLRQEELKARKERLGQLQTLLSEEKEVIQHLEDKLKMASEEERKLSLEIDAAQEYIERLNEEIEETQIKAKGFVSREKELAKELEEIEQKFKELQSIFVTLKARSEVVNSETGKWNKIYSHLEWDYNQRQLQKIKERTVKKEESEGNSKDSRQAAKSEVEGINESPTRSIKRQLKADGRENFNETFSTIVFDPVQVVASTPAVSPKRKSPKRIDNELGKTFFLEPETLRKSPTEAAKKTQRKMRTCNRRTRASRRTVTKAVGGTRSAIKESKRAMYDMLDSE</sequence>
<dbReference type="Proteomes" id="UP000274131">
    <property type="component" value="Unassembled WGS sequence"/>
</dbReference>
<keyword evidence="1" id="KW-0175">Coiled coil</keyword>
<organism evidence="5">
    <name type="scientific">Enterobius vermicularis</name>
    <name type="common">Human pinworm</name>
    <dbReference type="NCBI Taxonomy" id="51028"/>
    <lineage>
        <taxon>Eukaryota</taxon>
        <taxon>Metazoa</taxon>
        <taxon>Ecdysozoa</taxon>
        <taxon>Nematoda</taxon>
        <taxon>Chromadorea</taxon>
        <taxon>Rhabditida</taxon>
        <taxon>Spirurina</taxon>
        <taxon>Oxyuridomorpha</taxon>
        <taxon>Oxyuroidea</taxon>
        <taxon>Oxyuridae</taxon>
        <taxon>Enterobius</taxon>
    </lineage>
</organism>
<accession>A0A0N4V5S8</accession>
<name>A0A0N4V5S8_ENTVE</name>
<feature type="region of interest" description="Disordered" evidence="2">
    <location>
        <begin position="277"/>
        <end position="316"/>
    </location>
</feature>
<keyword evidence="4" id="KW-1185">Reference proteome</keyword>
<evidence type="ECO:0000256" key="2">
    <source>
        <dbReference type="SAM" id="MobiDB-lite"/>
    </source>
</evidence>
<protein>
    <submittedName>
        <fullName evidence="5">SWI5-dependent HO expression protein 3</fullName>
    </submittedName>
</protein>
<evidence type="ECO:0000313" key="4">
    <source>
        <dbReference type="Proteomes" id="UP000274131"/>
    </source>
</evidence>
<reference evidence="5" key="1">
    <citation type="submission" date="2017-02" db="UniProtKB">
        <authorList>
            <consortium name="WormBaseParasite"/>
        </authorList>
    </citation>
    <scope>IDENTIFICATION</scope>
</reference>
<dbReference type="WBParaSite" id="EVEC_0000559501-mRNA-1">
    <property type="protein sequence ID" value="EVEC_0000559501-mRNA-1"/>
    <property type="gene ID" value="EVEC_0000559501"/>
</dbReference>
<evidence type="ECO:0000313" key="3">
    <source>
        <dbReference type="EMBL" id="VDD90455.1"/>
    </source>
</evidence>
<proteinExistence type="predicted"/>
<gene>
    <name evidence="3" type="ORF">EVEC_LOCUS5206</name>
</gene>
<feature type="coiled-coil region" evidence="1">
    <location>
        <begin position="89"/>
        <end position="245"/>
    </location>
</feature>
<evidence type="ECO:0000313" key="5">
    <source>
        <dbReference type="WBParaSite" id="EVEC_0000559501-mRNA-1"/>
    </source>
</evidence>
<feature type="region of interest" description="Disordered" evidence="2">
    <location>
        <begin position="372"/>
        <end position="423"/>
    </location>
</feature>
<dbReference type="EMBL" id="UXUI01008087">
    <property type="protein sequence ID" value="VDD90455.1"/>
    <property type="molecule type" value="Genomic_DNA"/>
</dbReference>